<dbReference type="FunFam" id="1.10.510.10:FF:000276">
    <property type="entry name" value="LRR receptor-like serine/threonine-protein kinase RCH1"/>
    <property type="match status" value="1"/>
</dbReference>
<keyword evidence="6" id="KW-0597">Phosphoprotein</keyword>
<dbReference type="Gene3D" id="1.10.510.10">
    <property type="entry name" value="Transferase(Phosphotransferase) domain 1"/>
    <property type="match status" value="1"/>
</dbReference>
<dbReference type="Pfam" id="PF00069">
    <property type="entry name" value="Pkinase"/>
    <property type="match status" value="1"/>
</dbReference>
<evidence type="ECO:0000256" key="21">
    <source>
        <dbReference type="ARBA" id="ARBA00047899"/>
    </source>
</evidence>
<dbReference type="FunFam" id="3.80.10.10:FF:000775">
    <property type="entry name" value="Predicted protein"/>
    <property type="match status" value="1"/>
</dbReference>
<dbReference type="Pfam" id="PF00560">
    <property type="entry name" value="LRR_1"/>
    <property type="match status" value="6"/>
</dbReference>
<keyword evidence="16" id="KW-1133">Transmembrane helix</keyword>
<name>A0A804KL15_MUSAM</name>
<evidence type="ECO:0000256" key="23">
    <source>
        <dbReference type="PROSITE-ProRule" id="PRU10141"/>
    </source>
</evidence>
<dbReference type="GO" id="GO:2000280">
    <property type="term" value="P:regulation of root development"/>
    <property type="evidence" value="ECO:0007669"/>
    <property type="project" value="UniProtKB-ARBA"/>
</dbReference>
<evidence type="ECO:0000256" key="4">
    <source>
        <dbReference type="ARBA" id="ARBA00022475"/>
    </source>
</evidence>
<dbReference type="OrthoDB" id="676979at2759"/>
<dbReference type="GO" id="GO:0010078">
    <property type="term" value="P:maintenance of root meristem identity"/>
    <property type="evidence" value="ECO:0007669"/>
    <property type="project" value="UniProtKB-ARBA"/>
</dbReference>
<dbReference type="InterPro" id="IPR013210">
    <property type="entry name" value="LRR_N_plant-typ"/>
</dbReference>
<dbReference type="Pfam" id="PF08263">
    <property type="entry name" value="LRRNT_2"/>
    <property type="match status" value="1"/>
</dbReference>
<evidence type="ECO:0000313" key="26">
    <source>
        <dbReference type="EnsemblPlants" id="Ma09_p18410.1"/>
    </source>
</evidence>
<dbReference type="SMART" id="SM00369">
    <property type="entry name" value="LRR_TYP"/>
    <property type="match status" value="8"/>
</dbReference>
<dbReference type="Gene3D" id="3.80.10.10">
    <property type="entry name" value="Ribonuclease Inhibitor"/>
    <property type="match status" value="4"/>
</dbReference>
<evidence type="ECO:0000313" key="25">
    <source>
        <dbReference type="EMBL" id="CAG1835575.1"/>
    </source>
</evidence>
<dbReference type="InterPro" id="IPR017441">
    <property type="entry name" value="Protein_kinase_ATP_BS"/>
</dbReference>
<dbReference type="EnsemblPlants" id="Ma09_t18410.1">
    <property type="protein sequence ID" value="Ma09_p18410.1"/>
    <property type="gene ID" value="Ma09_g18410"/>
</dbReference>
<evidence type="ECO:0000256" key="9">
    <source>
        <dbReference type="ARBA" id="ARBA00022692"/>
    </source>
</evidence>
<dbReference type="Gramene" id="Ma09_t18410.1">
    <property type="protein sequence ID" value="Ma09_p18410.1"/>
    <property type="gene ID" value="Ma09_g18410"/>
</dbReference>
<keyword evidence="14 23" id="KW-0067">ATP-binding</keyword>
<dbReference type="GO" id="GO:0005524">
    <property type="term" value="F:ATP binding"/>
    <property type="evidence" value="ECO:0007669"/>
    <property type="project" value="UniProtKB-UniRule"/>
</dbReference>
<protein>
    <recommendedName>
        <fullName evidence="3">non-specific serine/threonine protein kinase</fullName>
        <ecNumber evidence="3">2.7.11.1</ecNumber>
    </recommendedName>
</protein>
<keyword evidence="18" id="KW-1015">Disulfide bond</keyword>
<dbReference type="PANTHER" id="PTHR48053">
    <property type="entry name" value="LEUCINE RICH REPEAT FAMILY PROTEIN, EXPRESSED"/>
    <property type="match status" value="1"/>
</dbReference>
<dbReference type="GO" id="GO:0004674">
    <property type="term" value="F:protein serine/threonine kinase activity"/>
    <property type="evidence" value="ECO:0007669"/>
    <property type="project" value="UniProtKB-KW"/>
</dbReference>
<evidence type="ECO:0000256" key="19">
    <source>
        <dbReference type="ARBA" id="ARBA00023170"/>
    </source>
</evidence>
<dbReference type="EC" id="2.7.11.1" evidence="3"/>
<dbReference type="FunFam" id="3.30.200.20:FF:000642">
    <property type="entry name" value="Putative LRR receptor-like serine/threonine-protein kinase"/>
    <property type="match status" value="1"/>
</dbReference>
<evidence type="ECO:0000256" key="6">
    <source>
        <dbReference type="ARBA" id="ARBA00022553"/>
    </source>
</evidence>
<evidence type="ECO:0000256" key="14">
    <source>
        <dbReference type="ARBA" id="ARBA00022840"/>
    </source>
</evidence>
<dbReference type="Pfam" id="PF13855">
    <property type="entry name" value="LRR_8"/>
    <property type="match status" value="1"/>
</dbReference>
<dbReference type="FunFam" id="3.80.10.10:FF:000270">
    <property type="entry name" value="Putative LRR receptor-like serine/threonine-protein kinase"/>
    <property type="match status" value="1"/>
</dbReference>
<reference evidence="25" key="1">
    <citation type="submission" date="2021-03" db="EMBL/GenBank/DDBJ databases">
        <authorList>
            <consortium name="Genoscope - CEA"/>
            <person name="William W."/>
        </authorList>
    </citation>
    <scope>NUCLEOTIDE SEQUENCE</scope>
    <source>
        <strain evidence="25">Doubled-haploid Pahang</strain>
    </source>
</reference>
<dbReference type="SMART" id="SM00220">
    <property type="entry name" value="S_TKc"/>
    <property type="match status" value="1"/>
</dbReference>
<comment type="catalytic activity">
    <reaction evidence="22">
        <text>L-seryl-[protein] + ATP = O-phospho-L-seryl-[protein] + ADP + H(+)</text>
        <dbReference type="Rhea" id="RHEA:17989"/>
        <dbReference type="Rhea" id="RHEA-COMP:9863"/>
        <dbReference type="Rhea" id="RHEA-COMP:11604"/>
        <dbReference type="ChEBI" id="CHEBI:15378"/>
        <dbReference type="ChEBI" id="CHEBI:29999"/>
        <dbReference type="ChEBI" id="CHEBI:30616"/>
        <dbReference type="ChEBI" id="CHEBI:83421"/>
        <dbReference type="ChEBI" id="CHEBI:456216"/>
        <dbReference type="EC" id="2.7.11.1"/>
    </reaction>
</comment>
<keyword evidence="11" id="KW-0677">Repeat</keyword>
<feature type="binding site" evidence="23">
    <location>
        <position position="820"/>
    </location>
    <ligand>
        <name>ATP</name>
        <dbReference type="ChEBI" id="CHEBI:30616"/>
    </ligand>
</feature>
<dbReference type="SUPFAM" id="SSF52058">
    <property type="entry name" value="L domain-like"/>
    <property type="match status" value="2"/>
</dbReference>
<keyword evidence="17" id="KW-0472">Membrane</keyword>
<dbReference type="FunFam" id="3.80.10.10:FF:001194">
    <property type="entry name" value="Leucine-rich receptor-like protein kinase family protein"/>
    <property type="match status" value="1"/>
</dbReference>
<dbReference type="InterPro" id="IPR001611">
    <property type="entry name" value="Leu-rich_rpt"/>
</dbReference>
<dbReference type="GO" id="GO:0038023">
    <property type="term" value="F:signaling receptor activity"/>
    <property type="evidence" value="ECO:0000318"/>
    <property type="project" value="GO_Central"/>
</dbReference>
<evidence type="ECO:0000256" key="13">
    <source>
        <dbReference type="ARBA" id="ARBA00022777"/>
    </source>
</evidence>
<dbReference type="PANTHER" id="PTHR48053:SF165">
    <property type="entry name" value="RECEPTOR-LIKE PROTEIN KINASE 2 ISOFORM X2"/>
    <property type="match status" value="1"/>
</dbReference>
<dbReference type="InterPro" id="IPR011009">
    <property type="entry name" value="Kinase-like_dom_sf"/>
</dbReference>
<dbReference type="InterPro" id="IPR000719">
    <property type="entry name" value="Prot_kinase_dom"/>
</dbReference>
<organism evidence="26 27">
    <name type="scientific">Musa acuminata subsp. malaccensis</name>
    <name type="common">Wild banana</name>
    <name type="synonym">Musa malaccensis</name>
    <dbReference type="NCBI Taxonomy" id="214687"/>
    <lineage>
        <taxon>Eukaryota</taxon>
        <taxon>Viridiplantae</taxon>
        <taxon>Streptophyta</taxon>
        <taxon>Embryophyta</taxon>
        <taxon>Tracheophyta</taxon>
        <taxon>Spermatophyta</taxon>
        <taxon>Magnoliopsida</taxon>
        <taxon>Liliopsida</taxon>
        <taxon>Zingiberales</taxon>
        <taxon>Musaceae</taxon>
        <taxon>Musa</taxon>
    </lineage>
</organism>
<keyword evidence="5" id="KW-0723">Serine/threonine-protein kinase</keyword>
<evidence type="ECO:0000256" key="7">
    <source>
        <dbReference type="ARBA" id="ARBA00022614"/>
    </source>
</evidence>
<evidence type="ECO:0000256" key="16">
    <source>
        <dbReference type="ARBA" id="ARBA00022989"/>
    </source>
</evidence>
<evidence type="ECO:0000256" key="15">
    <source>
        <dbReference type="ARBA" id="ARBA00022843"/>
    </source>
</evidence>
<dbReference type="SUPFAM" id="SSF56112">
    <property type="entry name" value="Protein kinase-like (PK-like)"/>
    <property type="match status" value="1"/>
</dbReference>
<dbReference type="GO" id="GO:0010082">
    <property type="term" value="P:regulation of root meristem growth"/>
    <property type="evidence" value="ECO:0007669"/>
    <property type="project" value="UniProtKB-ARBA"/>
</dbReference>
<reference evidence="26" key="2">
    <citation type="submission" date="2021-05" db="UniProtKB">
        <authorList>
            <consortium name="EnsemblPlants"/>
        </authorList>
    </citation>
    <scope>IDENTIFICATION</scope>
    <source>
        <strain evidence="26">subsp. malaccensis</strain>
    </source>
</reference>
<evidence type="ECO:0000256" key="12">
    <source>
        <dbReference type="ARBA" id="ARBA00022741"/>
    </source>
</evidence>
<evidence type="ECO:0000256" key="20">
    <source>
        <dbReference type="ARBA" id="ARBA00023180"/>
    </source>
</evidence>
<evidence type="ECO:0000256" key="2">
    <source>
        <dbReference type="ARBA" id="ARBA00008684"/>
    </source>
</evidence>
<comment type="catalytic activity">
    <reaction evidence="21">
        <text>L-threonyl-[protein] + ATP = O-phospho-L-threonyl-[protein] + ADP + H(+)</text>
        <dbReference type="Rhea" id="RHEA:46608"/>
        <dbReference type="Rhea" id="RHEA-COMP:11060"/>
        <dbReference type="Rhea" id="RHEA-COMP:11605"/>
        <dbReference type="ChEBI" id="CHEBI:15378"/>
        <dbReference type="ChEBI" id="CHEBI:30013"/>
        <dbReference type="ChEBI" id="CHEBI:30616"/>
        <dbReference type="ChEBI" id="CHEBI:61977"/>
        <dbReference type="ChEBI" id="CHEBI:456216"/>
        <dbReference type="EC" id="2.7.11.1"/>
    </reaction>
</comment>
<comment type="similarity">
    <text evidence="2">Belongs to the protein kinase superfamily. Ser/Thr protein kinase family.</text>
</comment>
<evidence type="ECO:0000256" key="5">
    <source>
        <dbReference type="ARBA" id="ARBA00022527"/>
    </source>
</evidence>
<feature type="domain" description="Protein kinase" evidence="24">
    <location>
        <begin position="791"/>
        <end position="1069"/>
    </location>
</feature>
<evidence type="ECO:0000256" key="1">
    <source>
        <dbReference type="ARBA" id="ARBA00004251"/>
    </source>
</evidence>
<sequence>MISDYKQNMVLRSQHSLPPLSNPNMGLPSHTRTIYTSLTTFTSLILFLTTSSSFFRCCLSIDEQGLALLSWKQTLNSSTDALKSWRSSDPNPCRWFGVTCNSKLKVIGLSINSSNLQGPLPSNLQPLKSLKTLVLSATNITGPIPREFGDYHDLAFVDLSRNQISGEIPAEVCKLSKLESLALNSNSLQGAIPANIGNLSSLTYLTLYDNSLSGEIPASIGQLQKLEVFRAGGNQNLKGSLPAEIGNCSSLVMLGLAETGISGKLPSTIGLLKRLQTIAIYTALLSGTIPDEVGNCTELTNLYLYQNSLSGPIPPQIGKLQNLQSLLSWQNNLVGSIPPELGRCKQLVLVDLSMNLLTGSIPRSIGNLANLQQLQLSTNQLTGVIPQEISNCAALTDLEIDNNELSGVIQIDFTKLENLTLFYAWQNRLTGSIPASLAQCRNLQSVDLSYNNLTGLIPKELFGLQNLTKLLLLSNELSGFLLPDIGNCTNLFRLRLNGNRLAGAIPAEIGSLRNLNFLDMSNNLFAGPIPAAISGCDSLEFVDLHSNALTGGLPESLPKSLQFIDVSDNRLTGPLSPGIGSLPELTKLVMGRNQLSGQIPAQLASCSKLQLLDLGDNSFSGGIPGELGQLPALEISLNLSCNHLSGEIPTQFSALEKLGCLDISHNELSGNLDVLAALQNLVTLNVSFNAFSGEVPDTPFFRKLPLSVLEGNHGLFITKGPATQEPQSRATISALKLAMSVLISVSAVLLLAAAYLLLRARAVPSGEADDTWEITLYQKLEFSVDDVVRSLTSANVIGTGSSGVVYKVGTSNGGTLAVKKMWSSSESGAFRNEITALSTIRHRNIVRLLGWGANRSTKLLFYNYLPNGSLSGFLHRRGKAPVEWESRYEIVIGLAHAIAYLHHDCVPAILHGDVKAMNVLLGPRFEPYLADFGLARVLSGDDTAHKLGSKTSPRIAGSYGYIAPEYASMQRITEKSDAYSYGVVLLEVLTGRHPLDPSLPGGMHLVEWVRDHLQRNRDDVDLLDARLRGLPEHQTQEMRQALAISVLCVSARADDRPMMKDVVAMLKEIRRPVNDEPKDSAGCAAADTPARKVKLRGSSNCSFAMSDYSS</sequence>
<keyword evidence="27" id="KW-1185">Reference proteome</keyword>
<evidence type="ECO:0000256" key="8">
    <source>
        <dbReference type="ARBA" id="ARBA00022679"/>
    </source>
</evidence>
<dbReference type="OMA" id="DKSPCNW"/>
<dbReference type="PROSITE" id="PS00108">
    <property type="entry name" value="PROTEIN_KINASE_ST"/>
    <property type="match status" value="1"/>
</dbReference>
<dbReference type="GO" id="GO:0001653">
    <property type="term" value="F:peptide receptor activity"/>
    <property type="evidence" value="ECO:0007669"/>
    <property type="project" value="UniProtKB-ARBA"/>
</dbReference>
<evidence type="ECO:0000313" key="27">
    <source>
        <dbReference type="Proteomes" id="UP000012960"/>
    </source>
</evidence>
<dbReference type="FunFam" id="3.80.10.10:FF:001034">
    <property type="entry name" value="Leucine-rich receptor-like protein kinase family protein"/>
    <property type="match status" value="1"/>
</dbReference>
<keyword evidence="19" id="KW-0675">Receptor</keyword>
<dbReference type="InterPro" id="IPR055414">
    <property type="entry name" value="LRR_R13L4/SHOC2-like"/>
</dbReference>
<keyword evidence="12 23" id="KW-0547">Nucleotide-binding</keyword>
<dbReference type="GO" id="GO:0042277">
    <property type="term" value="F:peptide binding"/>
    <property type="evidence" value="ECO:0007669"/>
    <property type="project" value="UniProtKB-ARBA"/>
</dbReference>
<dbReference type="InParanoid" id="A0A804KL15"/>
<gene>
    <name evidence="25" type="ORF">GSMUA_236370.1</name>
</gene>
<evidence type="ECO:0000256" key="10">
    <source>
        <dbReference type="ARBA" id="ARBA00022729"/>
    </source>
</evidence>
<dbReference type="AlphaFoldDB" id="A0A804KL15"/>
<keyword evidence="8" id="KW-0808">Transferase</keyword>
<dbReference type="Proteomes" id="UP000012960">
    <property type="component" value="Unplaced"/>
</dbReference>
<proteinExistence type="inferred from homology"/>
<accession>A0A804KL15</accession>
<dbReference type="Gene3D" id="3.30.200.20">
    <property type="entry name" value="Phosphorylase Kinase, domain 1"/>
    <property type="match status" value="1"/>
</dbReference>
<dbReference type="EMBL" id="HG996474">
    <property type="protein sequence ID" value="CAG1835575.1"/>
    <property type="molecule type" value="Genomic_DNA"/>
</dbReference>
<keyword evidence="10" id="KW-0732">Signal</keyword>
<dbReference type="InterPro" id="IPR032675">
    <property type="entry name" value="LRR_dom_sf"/>
</dbReference>
<evidence type="ECO:0000256" key="3">
    <source>
        <dbReference type="ARBA" id="ARBA00012513"/>
    </source>
</evidence>
<evidence type="ECO:0000259" key="24">
    <source>
        <dbReference type="PROSITE" id="PS50011"/>
    </source>
</evidence>
<evidence type="ECO:0000256" key="11">
    <source>
        <dbReference type="ARBA" id="ARBA00022737"/>
    </source>
</evidence>
<dbReference type="PROSITE" id="PS50011">
    <property type="entry name" value="PROTEIN_KINASE_DOM"/>
    <property type="match status" value="1"/>
</dbReference>
<dbReference type="InterPro" id="IPR008271">
    <property type="entry name" value="Ser/Thr_kinase_AS"/>
</dbReference>
<evidence type="ECO:0000256" key="22">
    <source>
        <dbReference type="ARBA" id="ARBA00048679"/>
    </source>
</evidence>
<dbReference type="InterPro" id="IPR003591">
    <property type="entry name" value="Leu-rich_rpt_typical-subtyp"/>
</dbReference>
<dbReference type="Pfam" id="PF23598">
    <property type="entry name" value="LRR_14"/>
    <property type="match status" value="1"/>
</dbReference>
<evidence type="ECO:0000256" key="17">
    <source>
        <dbReference type="ARBA" id="ARBA00023136"/>
    </source>
</evidence>
<dbReference type="PROSITE" id="PS00107">
    <property type="entry name" value="PROTEIN_KINASE_ATP"/>
    <property type="match status" value="1"/>
</dbReference>
<dbReference type="InterPro" id="IPR051716">
    <property type="entry name" value="Plant_RL_S/T_kinase"/>
</dbReference>
<keyword evidence="7" id="KW-0433">Leucine-rich repeat</keyword>
<comment type="subcellular location">
    <subcellularLocation>
        <location evidence="1">Cell membrane</location>
        <topology evidence="1">Single-pass type I membrane protein</topology>
    </subcellularLocation>
</comment>
<keyword evidence="13" id="KW-0418">Kinase</keyword>
<keyword evidence="9" id="KW-0812">Transmembrane</keyword>
<dbReference type="GO" id="GO:0005886">
    <property type="term" value="C:plasma membrane"/>
    <property type="evidence" value="ECO:0000318"/>
    <property type="project" value="GO_Central"/>
</dbReference>
<dbReference type="GO" id="GO:0009755">
    <property type="term" value="P:hormone-mediated signaling pathway"/>
    <property type="evidence" value="ECO:0000318"/>
    <property type="project" value="GO_Central"/>
</dbReference>
<keyword evidence="4" id="KW-1003">Cell membrane</keyword>
<evidence type="ECO:0000256" key="18">
    <source>
        <dbReference type="ARBA" id="ARBA00023157"/>
    </source>
</evidence>
<keyword evidence="20" id="KW-0325">Glycoprotein</keyword>
<keyword evidence="15" id="KW-0832">Ubl conjugation</keyword>